<comment type="caution">
    <text evidence="1">The sequence shown here is derived from an EMBL/GenBank/DDBJ whole genome shotgun (WGS) entry which is preliminary data.</text>
</comment>
<dbReference type="OrthoDB" id="4951458at2"/>
<evidence type="ECO:0000313" key="2">
    <source>
        <dbReference type="Proteomes" id="UP000010729"/>
    </source>
</evidence>
<protein>
    <submittedName>
        <fullName evidence="1">Uncharacterized protein</fullName>
    </submittedName>
</protein>
<dbReference type="EMBL" id="ANPE02000146">
    <property type="protein sequence ID" value="EMY33882.1"/>
    <property type="molecule type" value="Genomic_DNA"/>
</dbReference>
<dbReference type="Proteomes" id="UP000010729">
    <property type="component" value="Unassembled WGS sequence"/>
</dbReference>
<dbReference type="RefSeq" id="WP_005269515.1">
    <property type="nucleotide sequence ID" value="NZ_ANPE02000146.1"/>
</dbReference>
<sequence>MTSESAPQFSAMDRDDDVADPWCSVCDTDDYLIVEDLEPALEIDLSGHPLWNISYSCSECDSFYGHMTRRPWLTSEHDPYRSTAFEPEYVHCGEPMQPIEVGQRPIYDPVTNDGPVEGPVLPHVQLDTVLLRCSCGFQMEVPADSSSEGN</sequence>
<reference evidence="1 2" key="1">
    <citation type="journal article" date="2013" name="Genome Announc.">
        <title>Draft Genome Sequence of Arthrobacter crystallopoietes Strain BAB-32, Revealing Genes for Bioremediation.</title>
        <authorList>
            <person name="Joshi M.N."/>
            <person name="Pandit A.S."/>
            <person name="Sharma A."/>
            <person name="Pandya R.V."/>
            <person name="Desai S.M."/>
            <person name="Saxena A.K."/>
            <person name="Bagatharia S.B."/>
        </authorList>
    </citation>
    <scope>NUCLEOTIDE SEQUENCE [LARGE SCALE GENOMIC DNA]</scope>
    <source>
        <strain evidence="1 2">BAB-32</strain>
    </source>
</reference>
<accession>N1V1D9</accession>
<proteinExistence type="predicted"/>
<evidence type="ECO:0000313" key="1">
    <source>
        <dbReference type="EMBL" id="EMY33882.1"/>
    </source>
</evidence>
<keyword evidence="2" id="KW-1185">Reference proteome</keyword>
<dbReference type="AlphaFoldDB" id="N1V1D9"/>
<gene>
    <name evidence="1" type="ORF">D477_012580</name>
</gene>
<organism evidence="1 2">
    <name type="scientific">Arthrobacter crystallopoietes BAB-32</name>
    <dbReference type="NCBI Taxonomy" id="1246476"/>
    <lineage>
        <taxon>Bacteria</taxon>
        <taxon>Bacillati</taxon>
        <taxon>Actinomycetota</taxon>
        <taxon>Actinomycetes</taxon>
        <taxon>Micrococcales</taxon>
        <taxon>Micrococcaceae</taxon>
        <taxon>Crystallibacter</taxon>
    </lineage>
</organism>
<name>N1V1D9_9MICC</name>